<dbReference type="Proteomes" id="UP000823928">
    <property type="component" value="Unassembled WGS sequence"/>
</dbReference>
<organism evidence="2 3">
    <name type="scientific">Candidatus Scatousia excrementigallinarum</name>
    <dbReference type="NCBI Taxonomy" id="2840935"/>
    <lineage>
        <taxon>Bacteria</taxon>
        <taxon>Candidatus Scatousia</taxon>
    </lineage>
</organism>
<dbReference type="Pfam" id="PF13657">
    <property type="entry name" value="Couple_hipA"/>
    <property type="match status" value="1"/>
</dbReference>
<reference evidence="2" key="2">
    <citation type="journal article" date="2021" name="PeerJ">
        <title>Extensive microbial diversity within the chicken gut microbiome revealed by metagenomics and culture.</title>
        <authorList>
            <person name="Gilroy R."/>
            <person name="Ravi A."/>
            <person name="Getino M."/>
            <person name="Pursley I."/>
            <person name="Horton D.L."/>
            <person name="Alikhan N.F."/>
            <person name="Baker D."/>
            <person name="Gharbi K."/>
            <person name="Hall N."/>
            <person name="Watson M."/>
            <person name="Adriaenssens E.M."/>
            <person name="Foster-Nyarko E."/>
            <person name="Jarju S."/>
            <person name="Secka A."/>
            <person name="Antonio M."/>
            <person name="Oren A."/>
            <person name="Chaudhuri R.R."/>
            <person name="La Ragione R."/>
            <person name="Hildebrand F."/>
            <person name="Pallen M.J."/>
        </authorList>
    </citation>
    <scope>NUCLEOTIDE SEQUENCE</scope>
    <source>
        <strain evidence="2">6276</strain>
    </source>
</reference>
<dbReference type="EMBL" id="DVIU01000188">
    <property type="protein sequence ID" value="HIS36852.1"/>
    <property type="molecule type" value="Genomic_DNA"/>
</dbReference>
<gene>
    <name evidence="2" type="ORF">IAC10_09550</name>
</gene>
<protein>
    <submittedName>
        <fullName evidence="2">HipA N-terminal domain-containing protein</fullName>
    </submittedName>
</protein>
<proteinExistence type="predicted"/>
<comment type="caution">
    <text evidence="2">The sequence shown here is derived from an EMBL/GenBank/DDBJ whole genome shotgun (WGS) entry which is preliminary data.</text>
</comment>
<evidence type="ECO:0000313" key="2">
    <source>
        <dbReference type="EMBL" id="HIS36852.1"/>
    </source>
</evidence>
<accession>A0A9D1F0R1</accession>
<dbReference type="AlphaFoldDB" id="A0A9D1F0R1"/>
<name>A0A9D1F0R1_9BACT</name>
<sequence>MITDIKKLTVKYNGKTVGYLAQLDEGIAFQYDEKWLKNGFNISPFSLPLEDGIFINRNDIFGGMYGVFADCLPDGWGELLVARMLARRGINYSRLSPLTKLTLISGQGLGGLLSNPIRASRTMRRRSSLTVYAGK</sequence>
<evidence type="ECO:0000313" key="3">
    <source>
        <dbReference type="Proteomes" id="UP000823928"/>
    </source>
</evidence>
<dbReference type="InterPro" id="IPR017508">
    <property type="entry name" value="HipA_N1"/>
</dbReference>
<evidence type="ECO:0000259" key="1">
    <source>
        <dbReference type="Pfam" id="PF13657"/>
    </source>
</evidence>
<reference evidence="2" key="1">
    <citation type="submission" date="2020-10" db="EMBL/GenBank/DDBJ databases">
        <authorList>
            <person name="Gilroy R."/>
        </authorList>
    </citation>
    <scope>NUCLEOTIDE SEQUENCE</scope>
    <source>
        <strain evidence="2">6276</strain>
    </source>
</reference>
<feature type="domain" description="HipA N-terminal subdomain 1" evidence="1">
    <location>
        <begin position="8"/>
        <end position="110"/>
    </location>
</feature>